<sequence length="125" mass="14545">MTIAVDYRAVAPDAKSGLDTAERRLQMIRESKFLGCNMEHTHLVKGLDYALLQKAKKKDKGKLKEAETKRPNLVDDSIFGDIEDYVLTLEKIRKTKQDKNADPEKRIPYFETPRIRVENRKAKRR</sequence>
<comment type="caution">
    <text evidence="5">The sequence shown here is derived from an EMBL/GenBank/DDBJ whole genome shotgun (WGS) entry which is preliminary data.</text>
</comment>
<feature type="region of interest" description="Disordered" evidence="3">
    <location>
        <begin position="95"/>
        <end position="125"/>
    </location>
</feature>
<dbReference type="PANTHER" id="PTHR12765">
    <property type="entry name" value="RED PROTEIN IK FACTOR CYTOKINE IK"/>
    <property type="match status" value="1"/>
</dbReference>
<dbReference type="Proteomes" id="UP000887013">
    <property type="component" value="Unassembled WGS sequence"/>
</dbReference>
<dbReference type="EMBL" id="BMAW01128559">
    <property type="protein sequence ID" value="GFU26206.1"/>
    <property type="molecule type" value="Genomic_DNA"/>
</dbReference>
<evidence type="ECO:0000256" key="2">
    <source>
        <dbReference type="ARBA" id="ARBA00023242"/>
    </source>
</evidence>
<evidence type="ECO:0000313" key="5">
    <source>
        <dbReference type="EMBL" id="GFU26206.1"/>
    </source>
</evidence>
<comment type="subcellular location">
    <subcellularLocation>
        <location evidence="1">Nucleus</location>
    </subcellularLocation>
</comment>
<dbReference type="AlphaFoldDB" id="A0A8X6QQN5"/>
<evidence type="ECO:0000256" key="3">
    <source>
        <dbReference type="SAM" id="MobiDB-lite"/>
    </source>
</evidence>
<protein>
    <submittedName>
        <fullName evidence="5">Protein Red</fullName>
    </submittedName>
</protein>
<evidence type="ECO:0000256" key="1">
    <source>
        <dbReference type="ARBA" id="ARBA00004123"/>
    </source>
</evidence>
<dbReference type="InterPro" id="IPR039896">
    <property type="entry name" value="Red-like"/>
</dbReference>
<feature type="domain" description="RED-like N-terminal" evidence="4">
    <location>
        <begin position="4"/>
        <end position="80"/>
    </location>
</feature>
<keyword evidence="6" id="KW-1185">Reference proteome</keyword>
<dbReference type="GO" id="GO:0005634">
    <property type="term" value="C:nucleus"/>
    <property type="evidence" value="ECO:0007669"/>
    <property type="project" value="UniProtKB-SubCell"/>
</dbReference>
<keyword evidence="2" id="KW-0539">Nucleus</keyword>
<evidence type="ECO:0000313" key="6">
    <source>
        <dbReference type="Proteomes" id="UP000887013"/>
    </source>
</evidence>
<evidence type="ECO:0000259" key="4">
    <source>
        <dbReference type="Pfam" id="PF07808"/>
    </source>
</evidence>
<dbReference type="InterPro" id="IPR012916">
    <property type="entry name" value="RED_N"/>
</dbReference>
<reference evidence="5" key="1">
    <citation type="submission" date="2020-08" db="EMBL/GenBank/DDBJ databases">
        <title>Multicomponent nature underlies the extraordinary mechanical properties of spider dragline silk.</title>
        <authorList>
            <person name="Kono N."/>
            <person name="Nakamura H."/>
            <person name="Mori M."/>
            <person name="Yoshida Y."/>
            <person name="Ohtoshi R."/>
            <person name="Malay A.D."/>
            <person name="Moran D.A.P."/>
            <person name="Tomita M."/>
            <person name="Numata K."/>
            <person name="Arakawa K."/>
        </authorList>
    </citation>
    <scope>NUCLEOTIDE SEQUENCE</scope>
</reference>
<name>A0A8X6QQN5_NEPPI</name>
<dbReference type="Pfam" id="PF07808">
    <property type="entry name" value="RED_N"/>
    <property type="match status" value="1"/>
</dbReference>
<gene>
    <name evidence="5" type="primary">IK_1</name>
    <name evidence="5" type="ORF">NPIL_449481</name>
</gene>
<accession>A0A8X6QQN5</accession>
<proteinExistence type="predicted"/>
<organism evidence="5 6">
    <name type="scientific">Nephila pilipes</name>
    <name type="common">Giant wood spider</name>
    <name type="synonym">Nephila maculata</name>
    <dbReference type="NCBI Taxonomy" id="299642"/>
    <lineage>
        <taxon>Eukaryota</taxon>
        <taxon>Metazoa</taxon>
        <taxon>Ecdysozoa</taxon>
        <taxon>Arthropoda</taxon>
        <taxon>Chelicerata</taxon>
        <taxon>Arachnida</taxon>
        <taxon>Araneae</taxon>
        <taxon>Araneomorphae</taxon>
        <taxon>Entelegynae</taxon>
        <taxon>Araneoidea</taxon>
        <taxon>Nephilidae</taxon>
        <taxon>Nephila</taxon>
    </lineage>
</organism>